<dbReference type="GO" id="GO:0008484">
    <property type="term" value="F:sulfuric ester hydrolase activity"/>
    <property type="evidence" value="ECO:0007669"/>
    <property type="project" value="TreeGrafter"/>
</dbReference>
<dbReference type="InterPro" id="IPR000917">
    <property type="entry name" value="Sulfatase_N"/>
</dbReference>
<dbReference type="AlphaFoldDB" id="A0A383F813"/>
<proteinExistence type="predicted"/>
<evidence type="ECO:0000313" key="4">
    <source>
        <dbReference type="EMBL" id="SVE64850.1"/>
    </source>
</evidence>
<feature type="domain" description="Sulfatase N-terminal" evidence="3">
    <location>
        <begin position="10"/>
        <end position="168"/>
    </location>
</feature>
<dbReference type="Gene3D" id="3.40.720.10">
    <property type="entry name" value="Alkaline Phosphatase, subunit A"/>
    <property type="match status" value="1"/>
</dbReference>
<feature type="non-terminal residue" evidence="4">
    <location>
        <position position="1"/>
    </location>
</feature>
<keyword evidence="1" id="KW-0479">Metal-binding</keyword>
<dbReference type="GO" id="GO:0046872">
    <property type="term" value="F:metal ion binding"/>
    <property type="evidence" value="ECO:0007669"/>
    <property type="project" value="UniProtKB-KW"/>
</dbReference>
<name>A0A383F813_9ZZZZ</name>
<dbReference type="SUPFAM" id="SSF53649">
    <property type="entry name" value="Alkaline phosphatase-like"/>
    <property type="match status" value="1"/>
</dbReference>
<sequence length="227" mass="25608">AFAQTDDACVYINEHSKKPFFLFLSLGPPHFPHHNAPKEFQEMFSPEAITFSPNVAFDDSKFEAFTRQEAAGYYAHIAALDQCVGDLIGVLKANDLEENTILIFASDHGEMLGSHNKKPFTKQIFWDESCRVPYLLRYPAFTSEYQNRKVMTPLGTVDIMPTLLGLCGLEIPDSVEGDDLSVCVRDQIELTDHAALYMSVSPFSGKNFLDPAYRAIRTNRHTFVWTS</sequence>
<feature type="non-terminal residue" evidence="4">
    <location>
        <position position="227"/>
    </location>
</feature>
<accession>A0A383F813</accession>
<keyword evidence="2" id="KW-0378">Hydrolase</keyword>
<dbReference type="EMBL" id="UINC01232049">
    <property type="protein sequence ID" value="SVE64850.1"/>
    <property type="molecule type" value="Genomic_DNA"/>
</dbReference>
<evidence type="ECO:0000259" key="3">
    <source>
        <dbReference type="Pfam" id="PF00884"/>
    </source>
</evidence>
<reference evidence="4" key="1">
    <citation type="submission" date="2018-05" db="EMBL/GenBank/DDBJ databases">
        <authorList>
            <person name="Lanie J.A."/>
            <person name="Ng W.-L."/>
            <person name="Kazmierczak K.M."/>
            <person name="Andrzejewski T.M."/>
            <person name="Davidsen T.M."/>
            <person name="Wayne K.J."/>
            <person name="Tettelin H."/>
            <person name="Glass J.I."/>
            <person name="Rusch D."/>
            <person name="Podicherti R."/>
            <person name="Tsui H.-C.T."/>
            <person name="Winkler M.E."/>
        </authorList>
    </citation>
    <scope>NUCLEOTIDE SEQUENCE</scope>
</reference>
<dbReference type="PANTHER" id="PTHR45953:SF1">
    <property type="entry name" value="IDURONATE 2-SULFATASE"/>
    <property type="match status" value="1"/>
</dbReference>
<protein>
    <recommendedName>
        <fullName evidence="3">Sulfatase N-terminal domain-containing protein</fullName>
    </recommendedName>
</protein>
<evidence type="ECO:0000256" key="1">
    <source>
        <dbReference type="ARBA" id="ARBA00022723"/>
    </source>
</evidence>
<organism evidence="4">
    <name type="scientific">marine metagenome</name>
    <dbReference type="NCBI Taxonomy" id="408172"/>
    <lineage>
        <taxon>unclassified sequences</taxon>
        <taxon>metagenomes</taxon>
        <taxon>ecological metagenomes</taxon>
    </lineage>
</organism>
<evidence type="ECO:0000256" key="2">
    <source>
        <dbReference type="ARBA" id="ARBA00022801"/>
    </source>
</evidence>
<dbReference type="GO" id="GO:0005737">
    <property type="term" value="C:cytoplasm"/>
    <property type="evidence" value="ECO:0007669"/>
    <property type="project" value="TreeGrafter"/>
</dbReference>
<dbReference type="InterPro" id="IPR017850">
    <property type="entry name" value="Alkaline_phosphatase_core_sf"/>
</dbReference>
<gene>
    <name evidence="4" type="ORF">METZ01_LOCUS517704</name>
</gene>
<dbReference type="Pfam" id="PF00884">
    <property type="entry name" value="Sulfatase"/>
    <property type="match status" value="1"/>
</dbReference>
<dbReference type="PANTHER" id="PTHR45953">
    <property type="entry name" value="IDURONATE 2-SULFATASE"/>
    <property type="match status" value="1"/>
</dbReference>